<dbReference type="EMBL" id="JANBUP010001169">
    <property type="protein sequence ID" value="KAJ2807761.1"/>
    <property type="molecule type" value="Genomic_DNA"/>
</dbReference>
<evidence type="ECO:0000313" key="2">
    <source>
        <dbReference type="Proteomes" id="UP001140096"/>
    </source>
</evidence>
<gene>
    <name evidence="1" type="ORF">H4S07_003529</name>
</gene>
<dbReference type="Proteomes" id="UP001140096">
    <property type="component" value="Unassembled WGS sequence"/>
</dbReference>
<name>A0ACC1LHL4_9FUNG</name>
<evidence type="ECO:0000313" key="1">
    <source>
        <dbReference type="EMBL" id="KAJ2807761.1"/>
    </source>
</evidence>
<feature type="non-terminal residue" evidence="1">
    <location>
        <position position="1"/>
    </location>
</feature>
<sequence>DLLLEGQQWSTKELKLSSSIKKLRADNKNLERAAQATQKKLDSALAKSDDLTEKLRRSSVTDRSSADNAKALMARLSEGESQRKALEREVKVAVDSRNSLRAALVASEHDAKVLRADLESVRTRQHAEIQRAREEAAEESARQISDLKAGAEAAQTELRTQLSDLQQRIMVVEEEARDREVASLTQIRTLQAQARGAEAHRSDLGAEIQLHTLPLLQQIEEMRAQKAELRQAWTRTESDWAARLRSSAKGAESLSVQLEARAADVANAQKDADAEAKRREEVQAEVARLQEQLLAEAKMRADLKLQLEEAHDSVRRLTGRLDALASLRAAWSEGTAARGGSSSPMPPSRGSPTPNDPTAASVSATALSPGLRERAGKSHGRTQSISSVSSTDSRHPRRGSGADVFVALSPNGTHLHTTGLSDQGQGPTASAHSSTKMLSAQITSLKAQLQSALRQKNEYSSSLVEMSLELDKLRTGSAQHTDLAAELQELQRRHETALVMLGEKTEQVAELQADIAEIKNAYRQQLQSLL</sequence>
<comment type="caution">
    <text evidence="1">The sequence shown here is derived from an EMBL/GenBank/DDBJ whole genome shotgun (WGS) entry which is preliminary data.</text>
</comment>
<accession>A0ACC1LHL4</accession>
<organism evidence="1 2">
    <name type="scientific">Coemansia furcata</name>
    <dbReference type="NCBI Taxonomy" id="417177"/>
    <lineage>
        <taxon>Eukaryota</taxon>
        <taxon>Fungi</taxon>
        <taxon>Fungi incertae sedis</taxon>
        <taxon>Zoopagomycota</taxon>
        <taxon>Kickxellomycotina</taxon>
        <taxon>Kickxellomycetes</taxon>
        <taxon>Kickxellales</taxon>
        <taxon>Kickxellaceae</taxon>
        <taxon>Coemansia</taxon>
    </lineage>
</organism>
<protein>
    <submittedName>
        <fullName evidence="1">Uncharacterized protein</fullName>
    </submittedName>
</protein>
<reference evidence="1" key="1">
    <citation type="submission" date="2022-07" db="EMBL/GenBank/DDBJ databases">
        <title>Phylogenomic reconstructions and comparative analyses of Kickxellomycotina fungi.</title>
        <authorList>
            <person name="Reynolds N.K."/>
            <person name="Stajich J.E."/>
            <person name="Barry K."/>
            <person name="Grigoriev I.V."/>
            <person name="Crous P."/>
            <person name="Smith M.E."/>
        </authorList>
    </citation>
    <scope>NUCLEOTIDE SEQUENCE</scope>
    <source>
        <strain evidence="1">CBS 102833</strain>
    </source>
</reference>
<proteinExistence type="predicted"/>
<keyword evidence="2" id="KW-1185">Reference proteome</keyword>